<dbReference type="Proteomes" id="UP000010816">
    <property type="component" value="Chromosome"/>
</dbReference>
<sequence>MWEIYSIGDSAYLAAILNAVAMITGTGDFRQLAGLGFLIGVLLVLFQGILQGGRGIRFQNVLVAWLLYALMFGPTARVAIEDAYSGAVRVVDNVPLGPAAVGSMLSNVGYGVSRLFEQAFATPAMTDTGFAEPLQTLMSVRKGTLSRIALGSANSPTPGADIERSFINYVADCTLYDVDIGTRSLDDILREPSWDAALRNDLNVPTTELVLGGAPQLLPCDAAWTALSDYTTVEFYPALLANLQAQMRLATPGDVTSKVQFALDAIAGAGVDAQNYMVMTALIGFLEKGIVQTHENLGQWELAATTEQAAQQRNAQWAAEQTLFTRIVRPMMTFFEGLIFAITPLMAFTIALGPAGIAMTGKYLLFALWIQLWMPILAIINLYLHMAIAGDLDALQNTANLTLPSILSLYKLDFLLQDYLATGGMLAASTPAISLMLIYGSAITATHLASRFQGGDFIDEKITSPDVLRPAPALAMSPIMEHAPLRGTTTTGADHVLWRADVGQGVQRDLRSSQRVAEQASRQFTSTLASTAASTAARAGETFEGRAMGWSYESSGSQTDRALLQEAESLSHRYAESGLSSQQFAAALSAGIGAANKSDKGSLTESIRGVLRGGGTLTGTYATNEQLQDQIVDDIARRVTGDSDFSARLAEGVKSDLQSGARNVFTERLTQEERATLQEQASDTLSAARSLERSESLAERFGTLGSYRAVEIGHAVAADPALMDRMYDRLDRLGLTGDHQRLAGSWSYANVFADQDQANAAAGMALLLGYGEGDRALSPQEQQMAREGGFGILSEAFGSPRATGIEPGRNADLDGQAPGFGGARADVRADNLHDPRMQTSGLSDAVAAHRGVTRDRYDRTEVDRSHQHHREHAQSFGQDSGRALRDQKRDQYAQLLREQALLPRPASQMAADEIGGLVTGILESGALSRAGLKGLVNEGLSDARRFAETLSETGSLQEALQVVGNGWRGGREALIETRMAQVADYGLSDAQMAFYRAVLGGLLPTVAPEATGLQDLFRTDVSEARQALVREHGETGAHIAELLTRSITAHDDTYLRTIGAYNRANAGDTPVSPPLSQKNVAGGALGPLLDLIALPESRGHYNAWYGKADQDEVDLAQLTIDEVRDLQADLVRSTGGSAIGRYQFLDDTLDGLVERLGLTGNERFTPALQDRMALELARDAGLEDWLRGQISDEDFAQHLAQVWAALPRDASNRSHYEGIQGNRALVDWPTVIASLQEIRRDQAR</sequence>
<evidence type="ECO:0000313" key="5">
    <source>
        <dbReference type="Proteomes" id="UP000010816"/>
    </source>
</evidence>
<dbReference type="eggNOG" id="COG4678">
    <property type="taxonomic scope" value="Bacteria"/>
</dbReference>
<dbReference type="Gene3D" id="1.10.530.10">
    <property type="match status" value="1"/>
</dbReference>
<keyword evidence="2" id="KW-0812">Transmembrane</keyword>
<dbReference type="OrthoDB" id="6717612at2"/>
<feature type="transmembrane region" description="Helical" evidence="2">
    <location>
        <begin position="62"/>
        <end position="80"/>
    </location>
</feature>
<feature type="transmembrane region" description="Helical" evidence="2">
    <location>
        <begin position="419"/>
        <end position="442"/>
    </location>
</feature>
<name>L0GUP1_9GAMM</name>
<dbReference type="RefSeq" id="WP_015279872.1">
    <property type="nucleotide sequence ID" value="NC_019940.1"/>
</dbReference>
<dbReference type="EMBL" id="CP003051">
    <property type="protein sequence ID" value="AGA89726.1"/>
    <property type="molecule type" value="Genomic_DNA"/>
</dbReference>
<gene>
    <name evidence="4" type="ORF">Thimo_0895</name>
</gene>
<dbReference type="InterPro" id="IPR012931">
    <property type="entry name" value="TraG_N_Proteobacteria"/>
</dbReference>
<proteinExistence type="predicted"/>
<reference evidence="4 5" key="1">
    <citation type="submission" date="2011-09" db="EMBL/GenBank/DDBJ databases">
        <title>Complete sequence of chromosome of Thioflavicoccus mobilis 8321.</title>
        <authorList>
            <consortium name="US DOE Joint Genome Institute"/>
            <person name="Lucas S."/>
            <person name="Han J."/>
            <person name="Lapidus A."/>
            <person name="Cheng J.-F."/>
            <person name="Goodwin L."/>
            <person name="Pitluck S."/>
            <person name="Peters L."/>
            <person name="Ovchinnikova G."/>
            <person name="Lu M."/>
            <person name="Detter J.C."/>
            <person name="Han C."/>
            <person name="Tapia R."/>
            <person name="Land M."/>
            <person name="Hauser L."/>
            <person name="Kyrpides N."/>
            <person name="Ivanova N."/>
            <person name="Pagani I."/>
            <person name="Vogl K."/>
            <person name="Liu Z."/>
            <person name="Imhoff J."/>
            <person name="Thiel V."/>
            <person name="Frigaard N.-U."/>
            <person name="Bryant D."/>
            <person name="Woyke T."/>
        </authorList>
    </citation>
    <scope>NUCLEOTIDE SEQUENCE [LARGE SCALE GENOMIC DNA]</scope>
    <source>
        <strain evidence="4 5">8321</strain>
    </source>
</reference>
<accession>L0GUP1</accession>
<dbReference type="KEGG" id="tmb:Thimo_0895"/>
<evidence type="ECO:0000313" key="4">
    <source>
        <dbReference type="EMBL" id="AGA89726.1"/>
    </source>
</evidence>
<protein>
    <submittedName>
        <fullName evidence="4">Muramidase (Phage lambda lysozyme)</fullName>
    </submittedName>
</protein>
<feature type="region of interest" description="Disordered" evidence="1">
    <location>
        <begin position="859"/>
        <end position="884"/>
    </location>
</feature>
<dbReference type="InterPro" id="IPR023346">
    <property type="entry name" value="Lysozyme-like_dom_sf"/>
</dbReference>
<dbReference type="SUPFAM" id="SSF53955">
    <property type="entry name" value="Lysozyme-like"/>
    <property type="match status" value="1"/>
</dbReference>
<feature type="transmembrane region" description="Helical" evidence="2">
    <location>
        <begin position="32"/>
        <end position="50"/>
    </location>
</feature>
<feature type="domain" description="TraG N-terminal Proteobacteria" evidence="3">
    <location>
        <begin position="3"/>
        <end position="456"/>
    </location>
</feature>
<organism evidence="4 5">
    <name type="scientific">Thioflavicoccus mobilis 8321</name>
    <dbReference type="NCBI Taxonomy" id="765912"/>
    <lineage>
        <taxon>Bacteria</taxon>
        <taxon>Pseudomonadati</taxon>
        <taxon>Pseudomonadota</taxon>
        <taxon>Gammaproteobacteria</taxon>
        <taxon>Chromatiales</taxon>
        <taxon>Chromatiaceae</taxon>
        <taxon>Thioflavicoccus</taxon>
    </lineage>
</organism>
<keyword evidence="2" id="KW-1133">Transmembrane helix</keyword>
<evidence type="ECO:0000256" key="1">
    <source>
        <dbReference type="SAM" id="MobiDB-lite"/>
    </source>
</evidence>
<feature type="transmembrane region" description="Helical" evidence="2">
    <location>
        <begin position="334"/>
        <end position="357"/>
    </location>
</feature>
<keyword evidence="5" id="KW-1185">Reference proteome</keyword>
<feature type="transmembrane region" description="Helical" evidence="2">
    <location>
        <begin position="6"/>
        <end position="25"/>
    </location>
</feature>
<dbReference type="STRING" id="765912.Thimo_0895"/>
<evidence type="ECO:0000256" key="2">
    <source>
        <dbReference type="SAM" id="Phobius"/>
    </source>
</evidence>
<dbReference type="Pfam" id="PF07916">
    <property type="entry name" value="TraG_N"/>
    <property type="match status" value="1"/>
</dbReference>
<evidence type="ECO:0000259" key="3">
    <source>
        <dbReference type="Pfam" id="PF07916"/>
    </source>
</evidence>
<feature type="transmembrane region" description="Helical" evidence="2">
    <location>
        <begin position="363"/>
        <end position="384"/>
    </location>
</feature>
<dbReference type="HOGENOM" id="CLU_005189_0_0_6"/>
<dbReference type="PATRIC" id="fig|765912.4.peg.871"/>
<keyword evidence="2" id="KW-0472">Membrane</keyword>
<dbReference type="AlphaFoldDB" id="L0GUP1"/>